<dbReference type="Gene3D" id="3.40.50.150">
    <property type="entry name" value="Vaccinia Virus protein VP39"/>
    <property type="match status" value="1"/>
</dbReference>
<dbReference type="GO" id="GO:0008168">
    <property type="term" value="F:methyltransferase activity"/>
    <property type="evidence" value="ECO:0007669"/>
    <property type="project" value="UniProtKB-KW"/>
</dbReference>
<sequence length="249" mass="27768">MNRSVQTWDDVLTLLDTLFEENADRWSDRGGAAWWDAFYADRERGVPFFRGAPDESLVQWVEDGLVDLPAGARVLELGCGPGRNAIWLAQQGCRVDAVDLSDSALTWARERALSVGVDVRFERADIFAWAVPDGGYDLVYDSGCFHHLPPHRRPAHRELLRRALRPGASFGLACFAAGAMGTEDADLELYRAGSLAGGLAYTAQELRSTFGWLQERELRRMRAMSGQDGRFGEDFLWAGLFARDERPGI</sequence>
<dbReference type="OrthoDB" id="9805171at2"/>
<evidence type="ECO:0000256" key="1">
    <source>
        <dbReference type="ARBA" id="ARBA00022603"/>
    </source>
</evidence>
<evidence type="ECO:0000313" key="5">
    <source>
        <dbReference type="EMBL" id="GEP69806.1"/>
    </source>
</evidence>
<dbReference type="InterPro" id="IPR041698">
    <property type="entry name" value="Methyltransf_25"/>
</dbReference>
<name>A0A512PF42_9CELL</name>
<dbReference type="PANTHER" id="PTHR43464:SF19">
    <property type="entry name" value="UBIQUINONE BIOSYNTHESIS O-METHYLTRANSFERASE, MITOCHONDRIAL"/>
    <property type="match status" value="1"/>
</dbReference>
<dbReference type="EMBL" id="BKAL01000008">
    <property type="protein sequence ID" value="GEP69806.1"/>
    <property type="molecule type" value="Genomic_DNA"/>
</dbReference>
<comment type="caution">
    <text evidence="5">The sequence shown here is derived from an EMBL/GenBank/DDBJ whole genome shotgun (WGS) entry which is preliminary data.</text>
</comment>
<keyword evidence="2 5" id="KW-0808">Transferase</keyword>
<keyword evidence="6" id="KW-1185">Reference proteome</keyword>
<gene>
    <name evidence="5" type="ORF">CSO01_25210</name>
</gene>
<evidence type="ECO:0000259" key="4">
    <source>
        <dbReference type="Pfam" id="PF13649"/>
    </source>
</evidence>
<proteinExistence type="predicted"/>
<keyword evidence="1 5" id="KW-0489">Methyltransferase</keyword>
<accession>A0A512PF42</accession>
<dbReference type="Proteomes" id="UP000321798">
    <property type="component" value="Unassembled WGS sequence"/>
</dbReference>
<dbReference type="RefSeq" id="WP_146953548.1">
    <property type="nucleotide sequence ID" value="NZ_BAABBJ010000001.1"/>
</dbReference>
<evidence type="ECO:0000256" key="2">
    <source>
        <dbReference type="ARBA" id="ARBA00022679"/>
    </source>
</evidence>
<evidence type="ECO:0000256" key="3">
    <source>
        <dbReference type="ARBA" id="ARBA00022691"/>
    </source>
</evidence>
<dbReference type="CDD" id="cd02440">
    <property type="entry name" value="AdoMet_MTases"/>
    <property type="match status" value="1"/>
</dbReference>
<evidence type="ECO:0000313" key="6">
    <source>
        <dbReference type="Proteomes" id="UP000321798"/>
    </source>
</evidence>
<feature type="domain" description="Methyltransferase" evidence="4">
    <location>
        <begin position="74"/>
        <end position="167"/>
    </location>
</feature>
<dbReference type="Pfam" id="PF13649">
    <property type="entry name" value="Methyltransf_25"/>
    <property type="match status" value="1"/>
</dbReference>
<reference evidence="5 6" key="1">
    <citation type="submission" date="2019-07" db="EMBL/GenBank/DDBJ databases">
        <title>Whole genome shotgun sequence of Cellulomonas soli NBRC 109434.</title>
        <authorList>
            <person name="Hosoyama A."/>
            <person name="Uohara A."/>
            <person name="Ohji S."/>
            <person name="Ichikawa N."/>
        </authorList>
    </citation>
    <scope>NUCLEOTIDE SEQUENCE [LARGE SCALE GENOMIC DNA]</scope>
    <source>
        <strain evidence="5 6">NBRC 109434</strain>
    </source>
</reference>
<protein>
    <submittedName>
        <fullName evidence="5">Methyltransferase</fullName>
    </submittedName>
</protein>
<organism evidence="5 6">
    <name type="scientific">Cellulomonas soli</name>
    <dbReference type="NCBI Taxonomy" id="931535"/>
    <lineage>
        <taxon>Bacteria</taxon>
        <taxon>Bacillati</taxon>
        <taxon>Actinomycetota</taxon>
        <taxon>Actinomycetes</taxon>
        <taxon>Micrococcales</taxon>
        <taxon>Cellulomonadaceae</taxon>
        <taxon>Cellulomonas</taxon>
    </lineage>
</organism>
<dbReference type="SUPFAM" id="SSF53335">
    <property type="entry name" value="S-adenosyl-L-methionine-dependent methyltransferases"/>
    <property type="match status" value="1"/>
</dbReference>
<dbReference type="InterPro" id="IPR029063">
    <property type="entry name" value="SAM-dependent_MTases_sf"/>
</dbReference>
<dbReference type="GO" id="GO:0032259">
    <property type="term" value="P:methylation"/>
    <property type="evidence" value="ECO:0007669"/>
    <property type="project" value="UniProtKB-KW"/>
</dbReference>
<keyword evidence="3" id="KW-0949">S-adenosyl-L-methionine</keyword>
<dbReference type="PANTHER" id="PTHR43464">
    <property type="entry name" value="METHYLTRANSFERASE"/>
    <property type="match status" value="1"/>
</dbReference>
<dbReference type="AlphaFoldDB" id="A0A512PF42"/>